<protein>
    <submittedName>
        <fullName evidence="1">Uncharacterized protein</fullName>
    </submittedName>
</protein>
<proteinExistence type="predicted"/>
<accession>X1ANC3</accession>
<feature type="non-terminal residue" evidence="1">
    <location>
        <position position="1"/>
    </location>
</feature>
<name>X1ANC3_9ZZZZ</name>
<comment type="caution">
    <text evidence="1">The sequence shown here is derived from an EMBL/GenBank/DDBJ whole genome shotgun (WGS) entry which is preliminary data.</text>
</comment>
<gene>
    <name evidence="1" type="ORF">S01H4_12196</name>
</gene>
<evidence type="ECO:0000313" key="1">
    <source>
        <dbReference type="EMBL" id="GAG61386.1"/>
    </source>
</evidence>
<dbReference type="EMBL" id="BART01005128">
    <property type="protein sequence ID" value="GAG61386.1"/>
    <property type="molecule type" value="Genomic_DNA"/>
</dbReference>
<dbReference type="AlphaFoldDB" id="X1ANC3"/>
<sequence>LAQGIIEIMTGKEPKEERSFSYYFSKKKKYRF</sequence>
<organism evidence="1">
    <name type="scientific">marine sediment metagenome</name>
    <dbReference type="NCBI Taxonomy" id="412755"/>
    <lineage>
        <taxon>unclassified sequences</taxon>
        <taxon>metagenomes</taxon>
        <taxon>ecological metagenomes</taxon>
    </lineage>
</organism>
<reference evidence="1" key="1">
    <citation type="journal article" date="2014" name="Front. Microbiol.">
        <title>High frequency of phylogenetically diverse reductive dehalogenase-homologous genes in deep subseafloor sedimentary metagenomes.</title>
        <authorList>
            <person name="Kawai M."/>
            <person name="Futagami T."/>
            <person name="Toyoda A."/>
            <person name="Takaki Y."/>
            <person name="Nishi S."/>
            <person name="Hori S."/>
            <person name="Arai W."/>
            <person name="Tsubouchi T."/>
            <person name="Morono Y."/>
            <person name="Uchiyama I."/>
            <person name="Ito T."/>
            <person name="Fujiyama A."/>
            <person name="Inagaki F."/>
            <person name="Takami H."/>
        </authorList>
    </citation>
    <scope>NUCLEOTIDE SEQUENCE</scope>
    <source>
        <strain evidence="1">Expedition CK06-06</strain>
    </source>
</reference>